<evidence type="ECO:0000256" key="1">
    <source>
        <dbReference type="SAM" id="Phobius"/>
    </source>
</evidence>
<feature type="domain" description="TadE-like" evidence="2">
    <location>
        <begin position="11"/>
        <end position="53"/>
    </location>
</feature>
<protein>
    <recommendedName>
        <fullName evidence="2">TadE-like domain-containing protein</fullName>
    </recommendedName>
</protein>
<keyword evidence="1" id="KW-1133">Transmembrane helix</keyword>
<dbReference type="Pfam" id="PF07811">
    <property type="entry name" value="TadE"/>
    <property type="match status" value="1"/>
</dbReference>
<sequence>MRLRGRRADRGATAVETALVLPLLLMVVFAMIDFGRMLNAQIKVTEAAREGARALTLVDEEEADAVAGTVMGGPPGTDLEPGLWIAVPDGDCTVGGTHEATYEVAYGFEFVTPLTMLAGMAVDTPLRLAAKAVMPCRA</sequence>
<dbReference type="EMBL" id="JAVDYB010000001">
    <property type="protein sequence ID" value="MDR7280000.1"/>
    <property type="molecule type" value="Genomic_DNA"/>
</dbReference>
<accession>A0AAE3YWP4</accession>
<comment type="caution">
    <text evidence="3">The sequence shown here is derived from an EMBL/GenBank/DDBJ whole genome shotgun (WGS) entry which is preliminary data.</text>
</comment>
<reference evidence="3" key="1">
    <citation type="submission" date="2023-07" db="EMBL/GenBank/DDBJ databases">
        <title>Sequencing the genomes of 1000 actinobacteria strains.</title>
        <authorList>
            <person name="Klenk H.-P."/>
        </authorList>
    </citation>
    <scope>NUCLEOTIDE SEQUENCE</scope>
    <source>
        <strain evidence="3">DSM 44707</strain>
    </source>
</reference>
<proteinExistence type="predicted"/>
<keyword evidence="1" id="KW-0812">Transmembrane</keyword>
<evidence type="ECO:0000259" key="2">
    <source>
        <dbReference type="Pfam" id="PF07811"/>
    </source>
</evidence>
<dbReference type="InterPro" id="IPR012495">
    <property type="entry name" value="TadE-like_dom"/>
</dbReference>
<evidence type="ECO:0000313" key="3">
    <source>
        <dbReference type="EMBL" id="MDR7280000.1"/>
    </source>
</evidence>
<feature type="transmembrane region" description="Helical" evidence="1">
    <location>
        <begin position="12"/>
        <end position="32"/>
    </location>
</feature>
<dbReference type="Proteomes" id="UP001183643">
    <property type="component" value="Unassembled WGS sequence"/>
</dbReference>
<dbReference type="RefSeq" id="WP_310374119.1">
    <property type="nucleotide sequence ID" value="NZ_JAVDYB010000001.1"/>
</dbReference>
<name>A0AAE3YWP4_9ACTN</name>
<keyword evidence="4" id="KW-1185">Reference proteome</keyword>
<evidence type="ECO:0000313" key="4">
    <source>
        <dbReference type="Proteomes" id="UP001183643"/>
    </source>
</evidence>
<organism evidence="3 4">
    <name type="scientific">Catenuloplanes atrovinosus</name>
    <dbReference type="NCBI Taxonomy" id="137266"/>
    <lineage>
        <taxon>Bacteria</taxon>
        <taxon>Bacillati</taxon>
        <taxon>Actinomycetota</taxon>
        <taxon>Actinomycetes</taxon>
        <taxon>Micromonosporales</taxon>
        <taxon>Micromonosporaceae</taxon>
        <taxon>Catenuloplanes</taxon>
    </lineage>
</organism>
<keyword evidence="1" id="KW-0472">Membrane</keyword>
<dbReference type="AlphaFoldDB" id="A0AAE3YWP4"/>
<gene>
    <name evidence="3" type="ORF">J2S41_006778</name>
</gene>